<accession>A0A2N0QQ17</accession>
<proteinExistence type="predicted"/>
<evidence type="ECO:0000313" key="2">
    <source>
        <dbReference type="EMBL" id="PKC53131.1"/>
    </source>
</evidence>
<comment type="caution">
    <text evidence="2">The sequence shown here is derived from an EMBL/GenBank/DDBJ whole genome shotgun (WGS) entry which is preliminary data.</text>
</comment>
<feature type="non-terminal residue" evidence="2">
    <location>
        <position position="551"/>
    </location>
</feature>
<dbReference type="Proteomes" id="UP000232688">
    <property type="component" value="Unassembled WGS sequence"/>
</dbReference>
<dbReference type="VEuPathDB" id="FungiDB:RhiirA1_479955"/>
<dbReference type="InterPro" id="IPR002156">
    <property type="entry name" value="RNaseH_domain"/>
</dbReference>
<dbReference type="GO" id="GO:0003676">
    <property type="term" value="F:nucleic acid binding"/>
    <property type="evidence" value="ECO:0007669"/>
    <property type="project" value="InterPro"/>
</dbReference>
<dbReference type="InterPro" id="IPR012337">
    <property type="entry name" value="RNaseH-like_sf"/>
</dbReference>
<evidence type="ECO:0000313" key="3">
    <source>
        <dbReference type="Proteomes" id="UP000232688"/>
    </source>
</evidence>
<dbReference type="EMBL" id="LLXH01004642">
    <property type="protein sequence ID" value="PKC53131.1"/>
    <property type="molecule type" value="Genomic_DNA"/>
</dbReference>
<dbReference type="PROSITE" id="PS50879">
    <property type="entry name" value="RNASE_H_1"/>
    <property type="match status" value="1"/>
</dbReference>
<dbReference type="VEuPathDB" id="FungiDB:RhiirFUN_014555"/>
<dbReference type="VEuPathDB" id="FungiDB:FUN_023433"/>
<gene>
    <name evidence="2" type="ORF">RhiirA1_479955</name>
</gene>
<dbReference type="Gene3D" id="3.30.420.10">
    <property type="entry name" value="Ribonuclease H-like superfamily/Ribonuclease H"/>
    <property type="match status" value="1"/>
</dbReference>
<protein>
    <recommendedName>
        <fullName evidence="1">RNase H type-1 domain-containing protein</fullName>
    </recommendedName>
</protein>
<reference evidence="2 3" key="1">
    <citation type="submission" date="2017-10" db="EMBL/GenBank/DDBJ databases">
        <title>Extensive intraspecific genome diversity in a model arbuscular mycorrhizal fungus.</title>
        <authorList>
            <person name="Chen E.C.H."/>
            <person name="Morin E."/>
            <person name="Baudet D."/>
            <person name="Noel J."/>
            <person name="Ndikumana S."/>
            <person name="Charron P."/>
            <person name="St-Onge C."/>
            <person name="Giorgi J."/>
            <person name="Grigoriev I.V."/>
            <person name="Roux C."/>
            <person name="Martin F.M."/>
            <person name="Corradi N."/>
        </authorList>
    </citation>
    <scope>NUCLEOTIDE SEQUENCE [LARGE SCALE GENOMIC DNA]</scope>
    <source>
        <strain evidence="2 3">A1</strain>
    </source>
</reference>
<dbReference type="GO" id="GO:0004523">
    <property type="term" value="F:RNA-DNA hybrid ribonuclease activity"/>
    <property type="evidence" value="ECO:0007669"/>
    <property type="project" value="InterPro"/>
</dbReference>
<evidence type="ECO:0000259" key="1">
    <source>
        <dbReference type="PROSITE" id="PS50879"/>
    </source>
</evidence>
<reference evidence="2 3" key="2">
    <citation type="submission" date="2017-10" db="EMBL/GenBank/DDBJ databases">
        <title>Genome analyses suggest a sexual origin of heterokaryosis in a supposedly ancient asexual fungus.</title>
        <authorList>
            <person name="Corradi N."/>
            <person name="Sedzielewska K."/>
            <person name="Noel J."/>
            <person name="Charron P."/>
            <person name="Farinelli L."/>
            <person name="Marton T."/>
            <person name="Kruger M."/>
            <person name="Pelin A."/>
            <person name="Brachmann A."/>
            <person name="Corradi N."/>
        </authorList>
    </citation>
    <scope>NUCLEOTIDE SEQUENCE [LARGE SCALE GENOMIC DNA]</scope>
    <source>
        <strain evidence="2 3">A1</strain>
    </source>
</reference>
<organism evidence="2 3">
    <name type="scientific">Rhizophagus irregularis</name>
    <dbReference type="NCBI Taxonomy" id="588596"/>
    <lineage>
        <taxon>Eukaryota</taxon>
        <taxon>Fungi</taxon>
        <taxon>Fungi incertae sedis</taxon>
        <taxon>Mucoromycota</taxon>
        <taxon>Glomeromycotina</taxon>
        <taxon>Glomeromycetes</taxon>
        <taxon>Glomerales</taxon>
        <taxon>Glomeraceae</taxon>
        <taxon>Rhizophagus</taxon>
    </lineage>
</organism>
<dbReference type="SUPFAM" id="SSF53098">
    <property type="entry name" value="Ribonuclease H-like"/>
    <property type="match status" value="1"/>
</dbReference>
<sequence>MSHWIANSVDDLLSEFTACQGCASALPRSSTSKTLLKRCPSEKCFSYVPLSNLIRYPTKPCTYIHADTRSVLLSASLGYAKSLLLFHLFAPVRSPPINNQVSRISDFQLPSSVSTLYIDGSFLPSSSRPLPSMAYAWTAIDSDGFVLEFHYNIISSIFPSALRSEVFALLHGLDSLPWNSKITVATDCAQLLSLWSLYVDAPFIPRMLKESNYLLWSSIRTTMLQKNLDVTLIKVPANADDPLNNHVDVLAKAAHTDSHLSSCPPLKLMAPCILQFNSLPVDTNIRKFIRDIFDAKSLLTLAILPRFNSYSSTSDIDWACTKFCLNNNKQFASHRNGRSEFYGFRIKLLLDMLPTLTTLQRQKPHFYNSSWLCPQCNSSPETLDHLWTCPYILPEFSPLNTFKTLLLALRINYLDNFLSASFLIPLLDSFAAEFVALDCWNCDPSSFSCLRLARGLIPISLTGFLGNYFSPLTIWSILDTPLHDFHFDLYVQIWLCRSIFFHYWELAQGITKKMKSSTLRPSSILCPSYIIPLDSSTPSLATASLDSWVSW</sequence>
<name>A0A2N0QQ17_9GLOM</name>
<dbReference type="AlphaFoldDB" id="A0A2N0QQ17"/>
<feature type="domain" description="RNase H type-1" evidence="1">
    <location>
        <begin position="110"/>
        <end position="256"/>
    </location>
</feature>
<dbReference type="InterPro" id="IPR036397">
    <property type="entry name" value="RNaseH_sf"/>
</dbReference>